<feature type="compositionally biased region" description="Low complexity" evidence="1">
    <location>
        <begin position="290"/>
        <end position="311"/>
    </location>
</feature>
<dbReference type="eggNOG" id="ENOG502ZA3S">
    <property type="taxonomic scope" value="Bacteria"/>
</dbReference>
<dbReference type="HOGENOM" id="CLU_058613_1_0_4"/>
<evidence type="ECO:0000313" key="3">
    <source>
        <dbReference type="Proteomes" id="UP000014400"/>
    </source>
</evidence>
<keyword evidence="3" id="KW-1185">Reference proteome</keyword>
<organism evidence="2 3">
    <name type="scientific">Sutterella wadsworthensis HGA0223</name>
    <dbReference type="NCBI Taxonomy" id="1203554"/>
    <lineage>
        <taxon>Bacteria</taxon>
        <taxon>Pseudomonadati</taxon>
        <taxon>Pseudomonadota</taxon>
        <taxon>Betaproteobacteria</taxon>
        <taxon>Burkholderiales</taxon>
        <taxon>Sutterellaceae</taxon>
        <taxon>Sutterella</taxon>
    </lineage>
</organism>
<gene>
    <name evidence="2" type="ORF">HMPREF1476_00222</name>
</gene>
<reference evidence="2 3" key="1">
    <citation type="submission" date="2013-04" db="EMBL/GenBank/DDBJ databases">
        <title>The Genome Sequence of Sutterella wadsworthensis HGA0223.</title>
        <authorList>
            <consortium name="The Broad Institute Genomics Platform"/>
            <person name="Earl A."/>
            <person name="Ward D."/>
            <person name="Feldgarden M."/>
            <person name="Gevers D."/>
            <person name="Schmidt T.M."/>
            <person name="Dover J."/>
            <person name="Dai D."/>
            <person name="Walker B."/>
            <person name="Young S."/>
            <person name="Zeng Q."/>
            <person name="Gargeya S."/>
            <person name="Fitzgerald M."/>
            <person name="Haas B."/>
            <person name="Abouelleil A."/>
            <person name="Allen A.W."/>
            <person name="Alvarado L."/>
            <person name="Arachchi H.M."/>
            <person name="Berlin A.M."/>
            <person name="Chapman S.B."/>
            <person name="Gainer-Dewar J."/>
            <person name="Goldberg J."/>
            <person name="Griggs A."/>
            <person name="Gujja S."/>
            <person name="Hansen M."/>
            <person name="Howarth C."/>
            <person name="Imamovic A."/>
            <person name="Ireland A."/>
            <person name="Larimer J."/>
            <person name="McCowan C."/>
            <person name="Murphy C."/>
            <person name="Pearson M."/>
            <person name="Poon T.W."/>
            <person name="Priest M."/>
            <person name="Roberts A."/>
            <person name="Saif S."/>
            <person name="Shea T."/>
            <person name="Sisk P."/>
            <person name="Sykes S."/>
            <person name="Wortman J."/>
            <person name="Nusbaum C."/>
            <person name="Birren B."/>
        </authorList>
    </citation>
    <scope>NUCLEOTIDE SEQUENCE [LARGE SCALE GENOMIC DNA]</scope>
    <source>
        <strain evidence="2 3">HGA0223</strain>
    </source>
</reference>
<feature type="compositionally biased region" description="Acidic residues" evidence="1">
    <location>
        <begin position="317"/>
        <end position="327"/>
    </location>
</feature>
<dbReference type="EMBL" id="ATCF01000004">
    <property type="protein sequence ID" value="EPE01986.1"/>
    <property type="molecule type" value="Genomic_DNA"/>
</dbReference>
<accession>S3BRG0</accession>
<evidence type="ECO:0000313" key="2">
    <source>
        <dbReference type="EMBL" id="EPE01986.1"/>
    </source>
</evidence>
<sequence>MTTQIVEPIPVKTVVNPFTATGAEVSTPTANNPLAATDQARAIAEVQAALVVARMNPRNPIVAMDRILNACSRPSLANSAVYVYTRGSNTVSGPSIRLAEALAQAWGNIQYGIRELSQKDGVSTVAAFAWDVETNTRREVVFQVTLKRDTGNGSYQLTKNRDIYELVANQGARRLRSCILSVIPGDVTEAALSQCEATQRANVDMTAEGIKGLVETFAKFGVSKKQLEDRIQRRIDSILPAQVVNLRNIYRSLRDGVSTPEDWFAPETSANASAKKGAAGLKDKLKKKAAVPAPSSTVETTATSSEAVAATPIAADDQPDAGSDEPESVNPSADLFGAAPATGMPPAPPAEEDPWLTEMKAAEAAQAAGD</sequence>
<dbReference type="RefSeq" id="WP_016473660.1">
    <property type="nucleotide sequence ID" value="NZ_KE150480.1"/>
</dbReference>
<proteinExistence type="predicted"/>
<name>S3BRG0_9BURK</name>
<dbReference type="AlphaFoldDB" id="S3BRG0"/>
<feature type="region of interest" description="Disordered" evidence="1">
    <location>
        <begin position="288"/>
        <end position="370"/>
    </location>
</feature>
<comment type="caution">
    <text evidence="2">The sequence shown here is derived from an EMBL/GenBank/DDBJ whole genome shotgun (WGS) entry which is preliminary data.</text>
</comment>
<evidence type="ECO:0000256" key="1">
    <source>
        <dbReference type="SAM" id="MobiDB-lite"/>
    </source>
</evidence>
<dbReference type="PATRIC" id="fig|1203554.3.peg.206"/>
<dbReference type="Proteomes" id="UP000014400">
    <property type="component" value="Unassembled WGS sequence"/>
</dbReference>
<dbReference type="STRING" id="1203554.HMPREF1476_00222"/>
<protein>
    <submittedName>
        <fullName evidence="2">Uncharacterized protein</fullName>
    </submittedName>
</protein>